<dbReference type="InterPro" id="IPR058533">
    <property type="entry name" value="Cation_efflux_TM"/>
</dbReference>
<sequence>MGLHHGHSHAHGHDHGHSHGRGANKKALFWSLIIIFVFLIVEVVGGIITNSLALLSDAGHMLSDASSLLLSLIAMIFAAKKPSPKKTYGFYRFEILAAFINGITLVLISGVILWEAYERLINPQEVASLSMMGIAFAGLLANIAAAYVLMRGDIKNNLNMRSAYLHVLGDMLGSIGAIVAGFIMWKFEWYVADPIISIIVAILIIISAWRVTRDSVNVLMEGAPSRIDTEEVSQTLAGIPGVIHVHDLHIWTVTSGFDALSCHLKVKDGTDSYPVLNEVLRLLKDKYELTHTAVQIEDSSVEHGDLICKVGPQAGDAHDHSHDHSGHSHEHIHSHQH</sequence>
<dbReference type="SUPFAM" id="SSF161111">
    <property type="entry name" value="Cation efflux protein transmembrane domain-like"/>
    <property type="match status" value="1"/>
</dbReference>
<evidence type="ECO:0000256" key="7">
    <source>
        <dbReference type="ARBA" id="ARBA00023136"/>
    </source>
</evidence>
<evidence type="ECO:0000313" key="12">
    <source>
        <dbReference type="EMBL" id="MBD8500049.1"/>
    </source>
</evidence>
<feature type="transmembrane region" description="Helical" evidence="9">
    <location>
        <begin position="126"/>
        <end position="150"/>
    </location>
</feature>
<evidence type="ECO:0000256" key="9">
    <source>
        <dbReference type="SAM" id="Phobius"/>
    </source>
</evidence>
<feature type="domain" description="Cation efflux protein transmembrane" evidence="10">
    <location>
        <begin position="29"/>
        <end position="220"/>
    </location>
</feature>
<feature type="transmembrane region" description="Helical" evidence="9">
    <location>
        <begin position="162"/>
        <end position="185"/>
    </location>
</feature>
<feature type="region of interest" description="Disordered" evidence="8">
    <location>
        <begin position="310"/>
        <end position="337"/>
    </location>
</feature>
<dbReference type="SUPFAM" id="SSF160240">
    <property type="entry name" value="Cation efflux protein cytoplasmic domain-like"/>
    <property type="match status" value="1"/>
</dbReference>
<gene>
    <name evidence="12" type="ORF">IFO66_17295</name>
</gene>
<evidence type="ECO:0000256" key="4">
    <source>
        <dbReference type="ARBA" id="ARBA00022692"/>
    </source>
</evidence>
<evidence type="ECO:0000256" key="3">
    <source>
        <dbReference type="ARBA" id="ARBA00022448"/>
    </source>
</evidence>
<feature type="transmembrane region" description="Helical" evidence="9">
    <location>
        <begin position="191"/>
        <end position="211"/>
    </location>
</feature>
<dbReference type="Pfam" id="PF01545">
    <property type="entry name" value="Cation_efflux"/>
    <property type="match status" value="1"/>
</dbReference>
<keyword evidence="3" id="KW-0813">Transport</keyword>
<dbReference type="Proteomes" id="UP000634529">
    <property type="component" value="Unassembled WGS sequence"/>
</dbReference>
<evidence type="ECO:0000259" key="11">
    <source>
        <dbReference type="Pfam" id="PF16916"/>
    </source>
</evidence>
<dbReference type="InterPro" id="IPR027469">
    <property type="entry name" value="Cation_efflux_TMD_sf"/>
</dbReference>
<dbReference type="InterPro" id="IPR036837">
    <property type="entry name" value="Cation_efflux_CTD_sf"/>
</dbReference>
<reference evidence="12 13" key="1">
    <citation type="submission" date="2020-09" db="EMBL/GenBank/DDBJ databases">
        <title>Paenibacillus sp. CAU 1523 isolated from sand of Haeundae Beach.</title>
        <authorList>
            <person name="Kim W."/>
        </authorList>
    </citation>
    <scope>NUCLEOTIDE SEQUENCE [LARGE SCALE GENOMIC DNA]</scope>
    <source>
        <strain evidence="12 13">CAU 1523</strain>
    </source>
</reference>
<feature type="transmembrane region" description="Helical" evidence="9">
    <location>
        <begin position="91"/>
        <end position="114"/>
    </location>
</feature>
<feature type="transmembrane region" description="Helical" evidence="9">
    <location>
        <begin position="27"/>
        <end position="48"/>
    </location>
</feature>
<dbReference type="InterPro" id="IPR050681">
    <property type="entry name" value="CDF/SLC30A"/>
</dbReference>
<dbReference type="PANTHER" id="PTHR11562">
    <property type="entry name" value="CATION EFFLUX PROTEIN/ ZINC TRANSPORTER"/>
    <property type="match status" value="1"/>
</dbReference>
<keyword evidence="7 9" id="KW-0472">Membrane</keyword>
<dbReference type="NCBIfam" id="TIGR01297">
    <property type="entry name" value="CDF"/>
    <property type="match status" value="1"/>
</dbReference>
<evidence type="ECO:0000256" key="5">
    <source>
        <dbReference type="ARBA" id="ARBA00022989"/>
    </source>
</evidence>
<proteinExistence type="inferred from homology"/>
<keyword evidence="13" id="KW-1185">Reference proteome</keyword>
<name>A0ABR9B0Y1_9BACL</name>
<feature type="compositionally biased region" description="Basic and acidic residues" evidence="8">
    <location>
        <begin position="316"/>
        <end position="337"/>
    </location>
</feature>
<dbReference type="Pfam" id="PF16916">
    <property type="entry name" value="ZT_dimer"/>
    <property type="match status" value="1"/>
</dbReference>
<organism evidence="12 13">
    <name type="scientific">Paenibacillus arenosi</name>
    <dbReference type="NCBI Taxonomy" id="2774142"/>
    <lineage>
        <taxon>Bacteria</taxon>
        <taxon>Bacillati</taxon>
        <taxon>Bacillota</taxon>
        <taxon>Bacilli</taxon>
        <taxon>Bacillales</taxon>
        <taxon>Paenibacillaceae</taxon>
        <taxon>Paenibacillus</taxon>
    </lineage>
</organism>
<feature type="domain" description="Cation efflux protein cytoplasmic" evidence="11">
    <location>
        <begin position="224"/>
        <end position="298"/>
    </location>
</feature>
<comment type="similarity">
    <text evidence="2">Belongs to the cation diffusion facilitator (CDF) transporter (TC 2.A.4) family. SLC30A subfamily.</text>
</comment>
<dbReference type="EMBL" id="JACYTN010000017">
    <property type="protein sequence ID" value="MBD8500049.1"/>
    <property type="molecule type" value="Genomic_DNA"/>
</dbReference>
<evidence type="ECO:0000256" key="6">
    <source>
        <dbReference type="ARBA" id="ARBA00023065"/>
    </source>
</evidence>
<dbReference type="InterPro" id="IPR027470">
    <property type="entry name" value="Cation_efflux_CTD"/>
</dbReference>
<comment type="subcellular location">
    <subcellularLocation>
        <location evidence="1">Membrane</location>
        <topology evidence="1">Multi-pass membrane protein</topology>
    </subcellularLocation>
</comment>
<protein>
    <submittedName>
        <fullName evidence="12">Cation transporter</fullName>
    </submittedName>
</protein>
<evidence type="ECO:0000256" key="2">
    <source>
        <dbReference type="ARBA" id="ARBA00008873"/>
    </source>
</evidence>
<keyword evidence="6" id="KW-0406">Ion transport</keyword>
<evidence type="ECO:0000259" key="10">
    <source>
        <dbReference type="Pfam" id="PF01545"/>
    </source>
</evidence>
<keyword evidence="4 9" id="KW-0812">Transmembrane</keyword>
<dbReference type="InterPro" id="IPR002524">
    <property type="entry name" value="Cation_efflux"/>
</dbReference>
<comment type="caution">
    <text evidence="12">The sequence shown here is derived from an EMBL/GenBank/DDBJ whole genome shotgun (WGS) entry which is preliminary data.</text>
</comment>
<evidence type="ECO:0000256" key="8">
    <source>
        <dbReference type="SAM" id="MobiDB-lite"/>
    </source>
</evidence>
<dbReference type="Gene3D" id="1.20.1510.10">
    <property type="entry name" value="Cation efflux protein transmembrane domain"/>
    <property type="match status" value="1"/>
</dbReference>
<dbReference type="PANTHER" id="PTHR11562:SF17">
    <property type="entry name" value="RE54080P-RELATED"/>
    <property type="match status" value="1"/>
</dbReference>
<dbReference type="RefSeq" id="WP_192026358.1">
    <property type="nucleotide sequence ID" value="NZ_JACYTN010000017.1"/>
</dbReference>
<keyword evidence="5 9" id="KW-1133">Transmembrane helix</keyword>
<accession>A0ABR9B0Y1</accession>
<evidence type="ECO:0000256" key="1">
    <source>
        <dbReference type="ARBA" id="ARBA00004141"/>
    </source>
</evidence>
<feature type="transmembrane region" description="Helical" evidence="9">
    <location>
        <begin position="60"/>
        <end position="79"/>
    </location>
</feature>
<evidence type="ECO:0000313" key="13">
    <source>
        <dbReference type="Proteomes" id="UP000634529"/>
    </source>
</evidence>